<dbReference type="EMBL" id="CAJVPT010002380">
    <property type="protein sequence ID" value="CAG8480169.1"/>
    <property type="molecule type" value="Genomic_DNA"/>
</dbReference>
<evidence type="ECO:0000313" key="1">
    <source>
        <dbReference type="EMBL" id="CAG8480169.1"/>
    </source>
</evidence>
<comment type="caution">
    <text evidence="1">The sequence shown here is derived from an EMBL/GenBank/DDBJ whole genome shotgun (WGS) entry which is preliminary data.</text>
</comment>
<reference evidence="1" key="1">
    <citation type="submission" date="2021-06" db="EMBL/GenBank/DDBJ databases">
        <authorList>
            <person name="Kallberg Y."/>
            <person name="Tangrot J."/>
            <person name="Rosling A."/>
        </authorList>
    </citation>
    <scope>NUCLEOTIDE SEQUENCE</scope>
    <source>
        <strain evidence="1">CL356</strain>
    </source>
</reference>
<accession>A0ACA9KM28</accession>
<gene>
    <name evidence="1" type="ORF">ACOLOM_LOCUS1957</name>
</gene>
<protein>
    <submittedName>
        <fullName evidence="1">14924_t:CDS:1</fullName>
    </submittedName>
</protein>
<name>A0ACA9KM28_9GLOM</name>
<sequence length="711" mass="83211">MTLSKISFGIITFKKSIQHQIPNNCCWKHLKRILELPFGVPHFKSARGRYQQVRFAHLGRTLLLARKPGSIHLMFNKHYSEISFGLGDPAISLMLKAENMLEEHDIIEEISKEELIQYLETSRKSERSLVEQNGNDINDVNSENIDQAWVYYTKQEENGLLANLPLKFKIHLLYYLIKSSRLEEARRVISHLRTRENGRWLTNYLSVMECLATLKLNEAINRFKELIIEKEDLPRFKVLSSLILALLNKENIRGTEELLFAAEQYFDKPLPVEIYNTVMSGYVKRKCYNRAYWLLKRMRRKNVAPNRVTYNILLKLCAKTGKSEEAIDLFNDMSRANIMPNARTYSGLFEVFGKTGNISLCDHYFNHMMSMGVEPNCYTYGILITAYTRSKRYREASQWFRRMVKSNVSPTLVTYTSLLVAWTIQVQYDERIVDRIFRDIKRSGIDLDVVAYTAFIHAKAKAFNFVEAIQIYQDMLKNNIKPNVYTYTVLISASAKLGDLKTSLHLFDDMKKAGIQPNEHTYCSIMDAYAKNRMLSKAFEIHDEMLAQGIQPDTICINCLMDACNRERQIDRVFELYNRLLIDPNLKPDECSVTIFLESCTFNGRAIDGKTFFANLVRNYSEISERNFYAYINLLGINNYNNEILDVIKLMKERRVTPKKMTLMCALHYIRKVNRDEDNIYKIKRLLVDWVDKCVFPRNIDMIKFEKSHRF</sequence>
<organism evidence="1 2">
    <name type="scientific">Acaulospora colombiana</name>
    <dbReference type="NCBI Taxonomy" id="27376"/>
    <lineage>
        <taxon>Eukaryota</taxon>
        <taxon>Fungi</taxon>
        <taxon>Fungi incertae sedis</taxon>
        <taxon>Mucoromycota</taxon>
        <taxon>Glomeromycotina</taxon>
        <taxon>Glomeromycetes</taxon>
        <taxon>Diversisporales</taxon>
        <taxon>Acaulosporaceae</taxon>
        <taxon>Acaulospora</taxon>
    </lineage>
</organism>
<evidence type="ECO:0000313" key="2">
    <source>
        <dbReference type="Proteomes" id="UP000789525"/>
    </source>
</evidence>
<dbReference type="Proteomes" id="UP000789525">
    <property type="component" value="Unassembled WGS sequence"/>
</dbReference>
<keyword evidence="2" id="KW-1185">Reference proteome</keyword>
<proteinExistence type="predicted"/>